<name>A0A1V6P0H6_PENDC</name>
<evidence type="ECO:0000313" key="3">
    <source>
        <dbReference type="Proteomes" id="UP000191522"/>
    </source>
</evidence>
<dbReference type="OrthoDB" id="4360612at2759"/>
<dbReference type="EMBL" id="MDYL01000023">
    <property type="protein sequence ID" value="OQD70474.1"/>
    <property type="molecule type" value="Genomic_DNA"/>
</dbReference>
<evidence type="ECO:0008006" key="4">
    <source>
        <dbReference type="Google" id="ProtNLM"/>
    </source>
</evidence>
<organism evidence="2 3">
    <name type="scientific">Penicillium decumbens</name>
    <dbReference type="NCBI Taxonomy" id="69771"/>
    <lineage>
        <taxon>Eukaryota</taxon>
        <taxon>Fungi</taxon>
        <taxon>Dikarya</taxon>
        <taxon>Ascomycota</taxon>
        <taxon>Pezizomycotina</taxon>
        <taxon>Eurotiomycetes</taxon>
        <taxon>Eurotiomycetidae</taxon>
        <taxon>Eurotiales</taxon>
        <taxon>Aspergillaceae</taxon>
        <taxon>Penicillium</taxon>
    </lineage>
</organism>
<protein>
    <recommendedName>
        <fullName evidence="4">Myb-like domain-containing protein</fullName>
    </recommendedName>
</protein>
<dbReference type="AlphaFoldDB" id="A0A1V6P0H6"/>
<gene>
    <name evidence="2" type="ORF">PENDEC_c023G00829</name>
</gene>
<evidence type="ECO:0000313" key="2">
    <source>
        <dbReference type="EMBL" id="OQD70474.1"/>
    </source>
</evidence>
<sequence length="194" mass="21781">MSFSNSTNPFLLISKEEEALLRPSTIEELDALMTELEAQTYPRVEVCIPSLIYQEPTAIPSPPPSTKPTQTLKRKEPNPETPRPKRLRTQPQSQPSSGKRGIPIPKSWEAASSEDLLIFKLKENGGTWTEITEEWNEISGLGYSASTVSNRWRKIVASLGNPPEKMWDLDERERKSLSAGGKDVADIKNEVFDE</sequence>
<evidence type="ECO:0000256" key="1">
    <source>
        <dbReference type="SAM" id="MobiDB-lite"/>
    </source>
</evidence>
<proteinExistence type="predicted"/>
<reference evidence="3" key="1">
    <citation type="journal article" date="2017" name="Nat. Microbiol.">
        <title>Global analysis of biosynthetic gene clusters reveals vast potential of secondary metabolite production in Penicillium species.</title>
        <authorList>
            <person name="Nielsen J.C."/>
            <person name="Grijseels S."/>
            <person name="Prigent S."/>
            <person name="Ji B."/>
            <person name="Dainat J."/>
            <person name="Nielsen K.F."/>
            <person name="Frisvad J.C."/>
            <person name="Workman M."/>
            <person name="Nielsen J."/>
        </authorList>
    </citation>
    <scope>NUCLEOTIDE SEQUENCE [LARGE SCALE GENOMIC DNA]</scope>
    <source>
        <strain evidence="3">IBT 11843</strain>
    </source>
</reference>
<dbReference type="Proteomes" id="UP000191522">
    <property type="component" value="Unassembled WGS sequence"/>
</dbReference>
<feature type="region of interest" description="Disordered" evidence="1">
    <location>
        <begin position="55"/>
        <end position="106"/>
    </location>
</feature>
<accession>A0A1V6P0H6</accession>
<comment type="caution">
    <text evidence="2">The sequence shown here is derived from an EMBL/GenBank/DDBJ whole genome shotgun (WGS) entry which is preliminary data.</text>
</comment>
<keyword evidence="3" id="KW-1185">Reference proteome</keyword>